<accession>A0A8J2WJ55</accession>
<keyword evidence="3" id="KW-1185">Reference proteome</keyword>
<feature type="transmembrane region" description="Helical" evidence="1">
    <location>
        <begin position="7"/>
        <end position="25"/>
    </location>
</feature>
<proteinExistence type="predicted"/>
<dbReference type="AlphaFoldDB" id="A0A8J2WJ55"/>
<dbReference type="Proteomes" id="UP000789390">
    <property type="component" value="Unassembled WGS sequence"/>
</dbReference>
<sequence length="68" mass="7844">MARHIKMVYYVGILLAVAMANGLTLEERFEELTNNFVEMKRILAIKDSRLEALELKVEQHGIDAKIKK</sequence>
<reference evidence="2" key="1">
    <citation type="submission" date="2021-11" db="EMBL/GenBank/DDBJ databases">
        <authorList>
            <person name="Schell T."/>
        </authorList>
    </citation>
    <scope>NUCLEOTIDE SEQUENCE</scope>
    <source>
        <strain evidence="2">M5</strain>
    </source>
</reference>
<gene>
    <name evidence="2" type="ORF">DGAL_LOCUS6632</name>
</gene>
<evidence type="ECO:0000256" key="1">
    <source>
        <dbReference type="SAM" id="Phobius"/>
    </source>
</evidence>
<organism evidence="2 3">
    <name type="scientific">Daphnia galeata</name>
    <dbReference type="NCBI Taxonomy" id="27404"/>
    <lineage>
        <taxon>Eukaryota</taxon>
        <taxon>Metazoa</taxon>
        <taxon>Ecdysozoa</taxon>
        <taxon>Arthropoda</taxon>
        <taxon>Crustacea</taxon>
        <taxon>Branchiopoda</taxon>
        <taxon>Diplostraca</taxon>
        <taxon>Cladocera</taxon>
        <taxon>Anomopoda</taxon>
        <taxon>Daphniidae</taxon>
        <taxon>Daphnia</taxon>
    </lineage>
</organism>
<evidence type="ECO:0000313" key="2">
    <source>
        <dbReference type="EMBL" id="CAH0103927.1"/>
    </source>
</evidence>
<dbReference type="EMBL" id="CAKKLH010000121">
    <property type="protein sequence ID" value="CAH0103927.1"/>
    <property type="molecule type" value="Genomic_DNA"/>
</dbReference>
<name>A0A8J2WJ55_9CRUS</name>
<comment type="caution">
    <text evidence="2">The sequence shown here is derived from an EMBL/GenBank/DDBJ whole genome shotgun (WGS) entry which is preliminary data.</text>
</comment>
<keyword evidence="1" id="KW-0812">Transmembrane</keyword>
<keyword evidence="1" id="KW-0472">Membrane</keyword>
<evidence type="ECO:0000313" key="3">
    <source>
        <dbReference type="Proteomes" id="UP000789390"/>
    </source>
</evidence>
<protein>
    <submittedName>
        <fullName evidence="2">Uncharacterized protein</fullName>
    </submittedName>
</protein>
<keyword evidence="1" id="KW-1133">Transmembrane helix</keyword>